<name>A0A3R9V888_9BACT</name>
<organism evidence="1 2">
    <name type="scientific">Hymenobacter rigui</name>
    <dbReference type="NCBI Taxonomy" id="334424"/>
    <lineage>
        <taxon>Bacteria</taxon>
        <taxon>Pseudomonadati</taxon>
        <taxon>Bacteroidota</taxon>
        <taxon>Cytophagia</taxon>
        <taxon>Cytophagales</taxon>
        <taxon>Hymenobacteraceae</taxon>
        <taxon>Hymenobacter</taxon>
    </lineage>
</organism>
<dbReference type="OrthoDB" id="1441538at2"/>
<dbReference type="AlphaFoldDB" id="A0A3R9V888"/>
<proteinExistence type="predicted"/>
<keyword evidence="2" id="KW-1185">Reference proteome</keyword>
<dbReference type="Proteomes" id="UP000273500">
    <property type="component" value="Unassembled WGS sequence"/>
</dbReference>
<accession>A0A3R9V888</accession>
<dbReference type="EMBL" id="RWIT01000004">
    <property type="protein sequence ID" value="RSK48764.1"/>
    <property type="molecule type" value="Genomic_DNA"/>
</dbReference>
<protein>
    <submittedName>
        <fullName evidence="1">Uncharacterized protein</fullName>
    </submittedName>
</protein>
<comment type="caution">
    <text evidence="1">The sequence shown here is derived from an EMBL/GenBank/DDBJ whole genome shotgun (WGS) entry which is preliminary data.</text>
</comment>
<evidence type="ECO:0000313" key="1">
    <source>
        <dbReference type="EMBL" id="RSK48764.1"/>
    </source>
</evidence>
<gene>
    <name evidence="1" type="ORF">EI291_09345</name>
</gene>
<reference evidence="1 2" key="1">
    <citation type="submission" date="2018-12" db="EMBL/GenBank/DDBJ databases">
        <authorList>
            <person name="Feng G."/>
            <person name="Zhu H."/>
        </authorList>
    </citation>
    <scope>NUCLEOTIDE SEQUENCE [LARGE SCALE GENOMIC DNA]</scope>
    <source>
        <strain evidence="1 2">KCTC 12533</strain>
    </source>
</reference>
<dbReference type="RefSeq" id="WP_125419553.1">
    <property type="nucleotide sequence ID" value="NZ_RWIT01000004.1"/>
</dbReference>
<sequence length="166" mass="18412">MLRFFTRPAAASPAQVDPLLAFVQEIGLAVREAPLRQLTFLPGLLIAEGQLVVDRRRLLYAGDILHEAGHLAVTTAAERPTLGGNITENNPEKEGEEMAVLAWTYAACHHLNLSPAVVFHPAGYKGQSEWLIQQFESGSYLGLPLLVWMGLTTQSDFPRMHRWLRA</sequence>
<evidence type="ECO:0000313" key="2">
    <source>
        <dbReference type="Proteomes" id="UP000273500"/>
    </source>
</evidence>